<evidence type="ECO:0008006" key="4">
    <source>
        <dbReference type="Google" id="ProtNLM"/>
    </source>
</evidence>
<name>A0A1I3DHQ8_9LACT</name>
<keyword evidence="1" id="KW-0812">Transmembrane</keyword>
<keyword evidence="1" id="KW-0472">Membrane</keyword>
<proteinExistence type="predicted"/>
<accession>A0A1I3DHQ8</accession>
<evidence type="ECO:0000313" key="2">
    <source>
        <dbReference type="EMBL" id="SFH86078.1"/>
    </source>
</evidence>
<reference evidence="2 3" key="1">
    <citation type="submission" date="2016-10" db="EMBL/GenBank/DDBJ databases">
        <authorList>
            <person name="de Groot N.N."/>
        </authorList>
    </citation>
    <scope>NUCLEOTIDE SEQUENCE [LARGE SCALE GENOMIC DNA]</scope>
    <source>
        <strain evidence="2 3">DSM 27630</strain>
    </source>
</reference>
<keyword evidence="1" id="KW-1133">Transmembrane helix</keyword>
<dbReference type="OrthoDB" id="2186649at2"/>
<evidence type="ECO:0000313" key="3">
    <source>
        <dbReference type="Proteomes" id="UP000198668"/>
    </source>
</evidence>
<sequence>MAISSGDNGRFRQQHRHRGGIFLSVLLFFSLTSCLLLLVLEDERLTSDFTIRTTNLYQAKIMKELFLMDYYSKDSELASTGKRTYNKGILSYEESNEKVIIIVKMKNGYYRFEETVMDKKE</sequence>
<keyword evidence="3" id="KW-1185">Reference proteome</keyword>
<dbReference type="InterPro" id="IPR047665">
    <property type="entry name" value="ComGG_streptococcus-type"/>
</dbReference>
<dbReference type="RefSeq" id="WP_092093365.1">
    <property type="nucleotide sequence ID" value="NZ_FOQE01000038.1"/>
</dbReference>
<protein>
    <recommendedName>
        <fullName evidence="4">Competence protein ComGG</fullName>
    </recommendedName>
</protein>
<dbReference type="Proteomes" id="UP000198668">
    <property type="component" value="Unassembled WGS sequence"/>
</dbReference>
<organism evidence="2 3">
    <name type="scientific">Pisciglobus halotolerans</name>
    <dbReference type="NCBI Taxonomy" id="745365"/>
    <lineage>
        <taxon>Bacteria</taxon>
        <taxon>Bacillati</taxon>
        <taxon>Bacillota</taxon>
        <taxon>Bacilli</taxon>
        <taxon>Lactobacillales</taxon>
        <taxon>Carnobacteriaceae</taxon>
    </lineage>
</organism>
<dbReference type="AlphaFoldDB" id="A0A1I3DHQ8"/>
<feature type="transmembrane region" description="Helical" evidence="1">
    <location>
        <begin position="21"/>
        <end position="40"/>
    </location>
</feature>
<dbReference type="NCBIfam" id="NF041014">
    <property type="entry name" value="pilin_ComGG_2"/>
    <property type="match status" value="1"/>
</dbReference>
<evidence type="ECO:0000256" key="1">
    <source>
        <dbReference type="SAM" id="Phobius"/>
    </source>
</evidence>
<gene>
    <name evidence="2" type="ORF">SAMN04489868_1382</name>
</gene>
<dbReference type="EMBL" id="FOQE01000038">
    <property type="protein sequence ID" value="SFH86078.1"/>
    <property type="molecule type" value="Genomic_DNA"/>
</dbReference>